<proteinExistence type="predicted"/>
<gene>
    <name evidence="1" type="ORF">GCM10022402_28590</name>
</gene>
<name>A0ABP7FUA4_9ACTN</name>
<keyword evidence="2" id="KW-1185">Reference proteome</keyword>
<accession>A0ABP7FUA4</accession>
<dbReference type="Proteomes" id="UP001500908">
    <property type="component" value="Unassembled WGS sequence"/>
</dbReference>
<evidence type="ECO:0000313" key="2">
    <source>
        <dbReference type="Proteomes" id="UP001500908"/>
    </source>
</evidence>
<sequence>MSTCCLFVELLDSVDFLRALTTVSGCRDCPGAWEHEPVWSLQSCALHAAQFDSALTLLAEHCPCRDHGGGDATRIATRMAKAHDCLAQGRSALMSAVRHLAFALNDAETERAFARLRHVYPVSTGGTLRCAFSERPRRWVRQRMVASAIAPTVLEQEALAALILAAGFGHPAADLPDEPVQRAGAMAESDGSGHTGDSGTVPVVDLAGRSVGTRRHAPPVSVATAEYLLRKLEQRAEGADAARARTTDQWRRVRLGEELAGVSARGLAGLLCGVLSRLAERLPEHFALLEAARGRSRGAPYRPVVEDATPVEAPVKESVEKARPATAEVPPDEDTWLRWTVTMLLDHARRHPAVYAANPEAALDRFLTCHLREHAASVPTAWAGALRDDEARADLLEALATAANTSEAADQRQGSTVDG</sequence>
<evidence type="ECO:0000313" key="1">
    <source>
        <dbReference type="EMBL" id="GAA3747514.1"/>
    </source>
</evidence>
<dbReference type="EMBL" id="BAABDD010000012">
    <property type="protein sequence ID" value="GAA3747514.1"/>
    <property type="molecule type" value="Genomic_DNA"/>
</dbReference>
<comment type="caution">
    <text evidence="1">The sequence shown here is derived from an EMBL/GenBank/DDBJ whole genome shotgun (WGS) entry which is preliminary data.</text>
</comment>
<organism evidence="1 2">
    <name type="scientific">Salinactinospora qingdaonensis</name>
    <dbReference type="NCBI Taxonomy" id="702744"/>
    <lineage>
        <taxon>Bacteria</taxon>
        <taxon>Bacillati</taxon>
        <taxon>Actinomycetota</taxon>
        <taxon>Actinomycetes</taxon>
        <taxon>Streptosporangiales</taxon>
        <taxon>Nocardiopsidaceae</taxon>
        <taxon>Salinactinospora</taxon>
    </lineage>
</organism>
<reference evidence="2" key="1">
    <citation type="journal article" date="2019" name="Int. J. Syst. Evol. Microbiol.">
        <title>The Global Catalogue of Microorganisms (GCM) 10K type strain sequencing project: providing services to taxonomists for standard genome sequencing and annotation.</title>
        <authorList>
            <consortium name="The Broad Institute Genomics Platform"/>
            <consortium name="The Broad Institute Genome Sequencing Center for Infectious Disease"/>
            <person name="Wu L."/>
            <person name="Ma J."/>
        </authorList>
    </citation>
    <scope>NUCLEOTIDE SEQUENCE [LARGE SCALE GENOMIC DNA]</scope>
    <source>
        <strain evidence="2">JCM 17137</strain>
    </source>
</reference>
<dbReference type="RefSeq" id="WP_344971893.1">
    <property type="nucleotide sequence ID" value="NZ_BAABDD010000012.1"/>
</dbReference>
<protein>
    <submittedName>
        <fullName evidence="1">Uncharacterized protein</fullName>
    </submittedName>
</protein>